<feature type="domain" description="DUF6534" evidence="3">
    <location>
        <begin position="174"/>
        <end position="260"/>
    </location>
</feature>
<dbReference type="Pfam" id="PF20152">
    <property type="entry name" value="DUF6534"/>
    <property type="match status" value="1"/>
</dbReference>
<dbReference type="HOGENOM" id="CLU_046025_0_1_1"/>
<feature type="transmembrane region" description="Helical" evidence="2">
    <location>
        <begin position="101"/>
        <end position="121"/>
    </location>
</feature>
<keyword evidence="2" id="KW-0472">Membrane</keyword>
<feature type="transmembrane region" description="Helical" evidence="2">
    <location>
        <begin position="209"/>
        <end position="227"/>
    </location>
</feature>
<keyword evidence="5" id="KW-1185">Reference proteome</keyword>
<evidence type="ECO:0000259" key="3">
    <source>
        <dbReference type="Pfam" id="PF20152"/>
    </source>
</evidence>
<sequence length="336" mass="36863">MSATAEAMAALHELVKSTLGALMIGMFFSSTFFGITLLQTYQYYDKYWSDAWWLKLFVATITILDALQLVTVVHSNWWYLIENYANPDALKLVPWSLGLETGLTSSIGFLVQTFFAMRVYILSRGNGWMTALIMLLALAQFILGVYYTAVGQSTQLAATIGKIIWASTAALACSIAGDVLITLSMCYYLYLGRSGHATSDRMIHTLMKYTVNTGLLTTVSAICTIALSETYSTTYWDTIFYFVVSKCYVNSTLATLNAREKLRDRDYRPDATGMTTTGTGFRASLSLAPANPVGSAWSAYTEDSTASMFGGTAVGSRHSAHEGEGDKDKQNTAYIA</sequence>
<feature type="compositionally biased region" description="Basic and acidic residues" evidence="1">
    <location>
        <begin position="319"/>
        <end position="330"/>
    </location>
</feature>
<feature type="transmembrane region" description="Helical" evidence="2">
    <location>
        <begin position="56"/>
        <end position="81"/>
    </location>
</feature>
<feature type="transmembrane region" description="Helical" evidence="2">
    <location>
        <begin position="20"/>
        <end position="44"/>
    </location>
</feature>
<dbReference type="EMBL" id="KE504214">
    <property type="protein sequence ID" value="EPS95150.1"/>
    <property type="molecule type" value="Genomic_DNA"/>
</dbReference>
<evidence type="ECO:0000256" key="2">
    <source>
        <dbReference type="SAM" id="Phobius"/>
    </source>
</evidence>
<keyword evidence="2" id="KW-0812">Transmembrane</keyword>
<dbReference type="PANTHER" id="PTHR40465:SF1">
    <property type="entry name" value="DUF6534 DOMAIN-CONTAINING PROTEIN"/>
    <property type="match status" value="1"/>
</dbReference>
<evidence type="ECO:0000313" key="5">
    <source>
        <dbReference type="Proteomes" id="UP000015241"/>
    </source>
</evidence>
<evidence type="ECO:0000313" key="4">
    <source>
        <dbReference type="EMBL" id="EPS95150.1"/>
    </source>
</evidence>
<dbReference type="Proteomes" id="UP000015241">
    <property type="component" value="Unassembled WGS sequence"/>
</dbReference>
<dbReference type="eggNOG" id="ENOG502SKAZ">
    <property type="taxonomic scope" value="Eukaryota"/>
</dbReference>
<accession>S8EZY6</accession>
<feature type="region of interest" description="Disordered" evidence="1">
    <location>
        <begin position="315"/>
        <end position="336"/>
    </location>
</feature>
<reference evidence="4 5" key="1">
    <citation type="journal article" date="2012" name="Science">
        <title>The Paleozoic origin of enzymatic lignin decomposition reconstructed from 31 fungal genomes.</title>
        <authorList>
            <person name="Floudas D."/>
            <person name="Binder M."/>
            <person name="Riley R."/>
            <person name="Barry K."/>
            <person name="Blanchette R.A."/>
            <person name="Henrissat B."/>
            <person name="Martinez A.T."/>
            <person name="Otillar R."/>
            <person name="Spatafora J.W."/>
            <person name="Yadav J.S."/>
            <person name="Aerts A."/>
            <person name="Benoit I."/>
            <person name="Boyd A."/>
            <person name="Carlson A."/>
            <person name="Copeland A."/>
            <person name="Coutinho P.M."/>
            <person name="de Vries R.P."/>
            <person name="Ferreira P."/>
            <person name="Findley K."/>
            <person name="Foster B."/>
            <person name="Gaskell J."/>
            <person name="Glotzer D."/>
            <person name="Gorecki P."/>
            <person name="Heitman J."/>
            <person name="Hesse C."/>
            <person name="Hori C."/>
            <person name="Igarashi K."/>
            <person name="Jurgens J.A."/>
            <person name="Kallen N."/>
            <person name="Kersten P."/>
            <person name="Kohler A."/>
            <person name="Kuees U."/>
            <person name="Kumar T.K.A."/>
            <person name="Kuo A."/>
            <person name="LaButti K."/>
            <person name="Larrondo L.F."/>
            <person name="Lindquist E."/>
            <person name="Ling A."/>
            <person name="Lombard V."/>
            <person name="Lucas S."/>
            <person name="Lundell T."/>
            <person name="Martin R."/>
            <person name="McLaughlin D.J."/>
            <person name="Morgenstern I."/>
            <person name="Morin E."/>
            <person name="Murat C."/>
            <person name="Nagy L.G."/>
            <person name="Nolan M."/>
            <person name="Ohm R.A."/>
            <person name="Patyshakuliyeva A."/>
            <person name="Rokas A."/>
            <person name="Ruiz-Duenas F.J."/>
            <person name="Sabat G."/>
            <person name="Salamov A."/>
            <person name="Samejima M."/>
            <person name="Schmutz J."/>
            <person name="Slot J.C."/>
            <person name="St John F."/>
            <person name="Stenlid J."/>
            <person name="Sun H."/>
            <person name="Sun S."/>
            <person name="Syed K."/>
            <person name="Tsang A."/>
            <person name="Wiebenga A."/>
            <person name="Young D."/>
            <person name="Pisabarro A."/>
            <person name="Eastwood D.C."/>
            <person name="Martin F."/>
            <person name="Cullen D."/>
            <person name="Grigoriev I.V."/>
            <person name="Hibbett D.S."/>
        </authorList>
    </citation>
    <scope>NUCLEOTIDE SEQUENCE</scope>
    <source>
        <strain evidence="5">FP-58527</strain>
    </source>
</reference>
<dbReference type="AlphaFoldDB" id="S8EZY6"/>
<protein>
    <recommendedName>
        <fullName evidence="3">DUF6534 domain-containing protein</fullName>
    </recommendedName>
</protein>
<feature type="transmembrane region" description="Helical" evidence="2">
    <location>
        <begin position="128"/>
        <end position="149"/>
    </location>
</feature>
<proteinExistence type="predicted"/>
<dbReference type="STRING" id="743788.S8EZY6"/>
<organism evidence="4 5">
    <name type="scientific">Fomitopsis schrenkii</name>
    <name type="common">Brown rot fungus</name>
    <dbReference type="NCBI Taxonomy" id="2126942"/>
    <lineage>
        <taxon>Eukaryota</taxon>
        <taxon>Fungi</taxon>
        <taxon>Dikarya</taxon>
        <taxon>Basidiomycota</taxon>
        <taxon>Agaricomycotina</taxon>
        <taxon>Agaricomycetes</taxon>
        <taxon>Polyporales</taxon>
        <taxon>Fomitopsis</taxon>
    </lineage>
</organism>
<dbReference type="InParanoid" id="S8EZY6"/>
<dbReference type="OrthoDB" id="2535105at2759"/>
<evidence type="ECO:0000256" key="1">
    <source>
        <dbReference type="SAM" id="MobiDB-lite"/>
    </source>
</evidence>
<dbReference type="PANTHER" id="PTHR40465">
    <property type="entry name" value="CHROMOSOME 1, WHOLE GENOME SHOTGUN SEQUENCE"/>
    <property type="match status" value="1"/>
</dbReference>
<dbReference type="InterPro" id="IPR045339">
    <property type="entry name" value="DUF6534"/>
</dbReference>
<gene>
    <name evidence="4" type="ORF">FOMPIDRAFT_93750</name>
</gene>
<keyword evidence="2" id="KW-1133">Transmembrane helix</keyword>
<name>S8EZY6_FOMSC</name>
<feature type="transmembrane region" description="Helical" evidence="2">
    <location>
        <begin position="239"/>
        <end position="258"/>
    </location>
</feature>
<feature type="transmembrane region" description="Helical" evidence="2">
    <location>
        <begin position="169"/>
        <end position="189"/>
    </location>
</feature>